<dbReference type="AlphaFoldDB" id="A0AAU1HVQ9"/>
<accession>A0AAU1HVQ9</accession>
<sequence>MTPYLLAGACLLAVTLGYISLCQASPYGDCRKCHGLGFAMKTNRKGRIKRGKNCRRCKGHGKRIRVGRHLYNLWLHVYRDGTSAPANPAAKRPTSKG</sequence>
<protein>
    <submittedName>
        <fullName evidence="1">Uncharacterized protein</fullName>
    </submittedName>
</protein>
<dbReference type="InterPro" id="IPR038500">
    <property type="entry name" value="Antitermination_sf"/>
</dbReference>
<proteinExistence type="predicted"/>
<dbReference type="SUPFAM" id="SSF57938">
    <property type="entry name" value="DnaJ/Hsp40 cysteine-rich domain"/>
    <property type="match status" value="1"/>
</dbReference>
<evidence type="ECO:0000313" key="1">
    <source>
        <dbReference type="EMBL" id="WTP86747.1"/>
    </source>
</evidence>
<dbReference type="InterPro" id="IPR036410">
    <property type="entry name" value="HSP_DnaJ_Cys-rich_dom_sf"/>
</dbReference>
<organism evidence="1">
    <name type="scientific">Streptomyces sp. NBC_00180</name>
    <dbReference type="NCBI Taxonomy" id="2903632"/>
    <lineage>
        <taxon>Bacteria</taxon>
        <taxon>Bacillati</taxon>
        <taxon>Actinomycetota</taxon>
        <taxon>Actinomycetes</taxon>
        <taxon>Kitasatosporales</taxon>
        <taxon>Streptomycetaceae</taxon>
        <taxon>Streptomyces</taxon>
    </lineage>
</organism>
<name>A0AAU1HVQ9_9ACTN</name>
<dbReference type="EMBL" id="CP108140">
    <property type="protein sequence ID" value="WTP86747.1"/>
    <property type="molecule type" value="Genomic_DNA"/>
</dbReference>
<gene>
    <name evidence="1" type="ORF">OG477_15810</name>
</gene>
<reference evidence="1" key="1">
    <citation type="submission" date="2022-10" db="EMBL/GenBank/DDBJ databases">
        <title>The complete genomes of actinobacterial strains from the NBC collection.</title>
        <authorList>
            <person name="Joergensen T.S."/>
            <person name="Alvarez Arevalo M."/>
            <person name="Sterndorff E.B."/>
            <person name="Faurdal D."/>
            <person name="Vuksanovic O."/>
            <person name="Mourched A.-S."/>
            <person name="Charusanti P."/>
            <person name="Shaw S."/>
            <person name="Blin K."/>
            <person name="Weber T."/>
        </authorList>
    </citation>
    <scope>NUCLEOTIDE SEQUENCE</scope>
    <source>
        <strain evidence="1">NBC 00180</strain>
    </source>
</reference>
<dbReference type="Gene3D" id="1.10.274.110">
    <property type="match status" value="1"/>
</dbReference>